<gene>
    <name evidence="9" type="ORF">GFC01_02600</name>
</gene>
<feature type="transmembrane region" description="Helical" evidence="8">
    <location>
        <begin position="211"/>
        <end position="230"/>
    </location>
</feature>
<dbReference type="OrthoDB" id="3177005at2"/>
<evidence type="ECO:0000256" key="3">
    <source>
        <dbReference type="ARBA" id="ARBA00022448"/>
    </source>
</evidence>
<feature type="transmembrane region" description="Helical" evidence="8">
    <location>
        <begin position="98"/>
        <end position="121"/>
    </location>
</feature>
<feature type="transmembrane region" description="Helical" evidence="8">
    <location>
        <begin position="236"/>
        <end position="253"/>
    </location>
</feature>
<dbReference type="EMBL" id="WHYR01000004">
    <property type="protein sequence ID" value="MQL51170.1"/>
    <property type="molecule type" value="Genomic_DNA"/>
</dbReference>
<evidence type="ECO:0000256" key="7">
    <source>
        <dbReference type="ARBA" id="ARBA00023136"/>
    </source>
</evidence>
<dbReference type="PANTHER" id="PTHR34979:SF1">
    <property type="entry name" value="INNER MEMBRANE PROTEIN YGAZ"/>
    <property type="match status" value="1"/>
</dbReference>
<evidence type="ECO:0000313" key="10">
    <source>
        <dbReference type="Proteomes" id="UP000441717"/>
    </source>
</evidence>
<keyword evidence="6 8" id="KW-1133">Transmembrane helix</keyword>
<keyword evidence="10" id="KW-1185">Reference proteome</keyword>
<comment type="caution">
    <text evidence="9">The sequence shown here is derived from an EMBL/GenBank/DDBJ whole genome shotgun (WGS) entry which is preliminary data.</text>
</comment>
<organism evidence="9 10">
    <name type="scientific">Desulfofundulus thermobenzoicus</name>
    <dbReference type="NCBI Taxonomy" id="29376"/>
    <lineage>
        <taxon>Bacteria</taxon>
        <taxon>Bacillati</taxon>
        <taxon>Bacillota</taxon>
        <taxon>Clostridia</taxon>
        <taxon>Eubacteriales</taxon>
        <taxon>Peptococcaceae</taxon>
        <taxon>Desulfofundulus</taxon>
    </lineage>
</organism>
<sequence length="258" mass="26931">MGRWFLLSGQGSQANQMEPVISPALGRSTGKTADFFRGVLVSTPVVVGYLAISVAYGILARQAGLGLVESVLMSVLVYAGSAQFIGVGMLAAGAGGAAIIATTFLVNIRHLLYSASLAPYLQRVGMGRLAALGFGLTDEAFSLDIVELSRGSRSTVFLAGIHLMPYLAWISGSVIGGLLGGLVSGIGQLGLDFALPAMFIALLVPQVKDRLLAATAVVSGFVSLILSHFMQGSWNIILATLIAASLGMGWEKWRRRCG</sequence>
<evidence type="ECO:0000256" key="6">
    <source>
        <dbReference type="ARBA" id="ARBA00022989"/>
    </source>
</evidence>
<feature type="transmembrane region" description="Helical" evidence="8">
    <location>
        <begin position="185"/>
        <end position="204"/>
    </location>
</feature>
<dbReference type="GO" id="GO:0005886">
    <property type="term" value="C:plasma membrane"/>
    <property type="evidence" value="ECO:0007669"/>
    <property type="project" value="UniProtKB-SubCell"/>
</dbReference>
<feature type="transmembrane region" description="Helical" evidence="8">
    <location>
        <begin position="71"/>
        <end position="92"/>
    </location>
</feature>
<accession>A0A6N7IMG9</accession>
<evidence type="ECO:0000256" key="5">
    <source>
        <dbReference type="ARBA" id="ARBA00022692"/>
    </source>
</evidence>
<feature type="transmembrane region" description="Helical" evidence="8">
    <location>
        <begin position="38"/>
        <end position="59"/>
    </location>
</feature>
<dbReference type="Proteomes" id="UP000441717">
    <property type="component" value="Unassembled WGS sequence"/>
</dbReference>
<dbReference type="PANTHER" id="PTHR34979">
    <property type="entry name" value="INNER MEMBRANE PROTEIN YGAZ"/>
    <property type="match status" value="1"/>
</dbReference>
<comment type="subcellular location">
    <subcellularLocation>
        <location evidence="1">Cell membrane</location>
        <topology evidence="1">Multi-pass membrane protein</topology>
    </subcellularLocation>
</comment>
<dbReference type="GO" id="GO:1903785">
    <property type="term" value="P:L-valine transmembrane transport"/>
    <property type="evidence" value="ECO:0007669"/>
    <property type="project" value="TreeGrafter"/>
</dbReference>
<evidence type="ECO:0000256" key="1">
    <source>
        <dbReference type="ARBA" id="ARBA00004651"/>
    </source>
</evidence>
<keyword evidence="5 8" id="KW-0812">Transmembrane</keyword>
<name>A0A6N7IMG9_9FIRM</name>
<reference evidence="9 10" key="1">
    <citation type="submission" date="2019-10" db="EMBL/GenBank/DDBJ databases">
        <title>Comparative genomics of sulfur disproportionating microorganisms.</title>
        <authorList>
            <person name="Ward L.M."/>
            <person name="Bertran E."/>
            <person name="Johnston D."/>
        </authorList>
    </citation>
    <scope>NUCLEOTIDE SEQUENCE [LARGE SCALE GENOMIC DNA]</scope>
    <source>
        <strain evidence="9 10">DSM 14055</strain>
    </source>
</reference>
<keyword evidence="4" id="KW-1003">Cell membrane</keyword>
<dbReference type="AlphaFoldDB" id="A0A6N7IMG9"/>
<feature type="transmembrane region" description="Helical" evidence="8">
    <location>
        <begin position="156"/>
        <end position="179"/>
    </location>
</feature>
<evidence type="ECO:0000313" key="9">
    <source>
        <dbReference type="EMBL" id="MQL51170.1"/>
    </source>
</evidence>
<evidence type="ECO:0000256" key="4">
    <source>
        <dbReference type="ARBA" id="ARBA00022475"/>
    </source>
</evidence>
<keyword evidence="7 8" id="KW-0472">Membrane</keyword>
<proteinExistence type="inferred from homology"/>
<dbReference type="InterPro" id="IPR011606">
    <property type="entry name" value="Brnchd-chn_aa_trnsp_permease"/>
</dbReference>
<evidence type="ECO:0000256" key="2">
    <source>
        <dbReference type="ARBA" id="ARBA00010735"/>
    </source>
</evidence>
<protein>
    <submittedName>
        <fullName evidence="9">Branched-chain amino acid ABC transporter permease</fullName>
    </submittedName>
</protein>
<evidence type="ECO:0000256" key="8">
    <source>
        <dbReference type="SAM" id="Phobius"/>
    </source>
</evidence>
<keyword evidence="3" id="KW-0813">Transport</keyword>
<dbReference type="Pfam" id="PF03591">
    <property type="entry name" value="AzlC"/>
    <property type="match status" value="1"/>
</dbReference>
<comment type="similarity">
    <text evidence="2">Belongs to the AzlC family.</text>
</comment>